<evidence type="ECO:0000313" key="22">
    <source>
        <dbReference type="EMBL" id="JAV26499.1"/>
    </source>
</evidence>
<dbReference type="InterPro" id="IPR001548">
    <property type="entry name" value="Peptidase_M2"/>
</dbReference>
<feature type="active site" description="Proton donor 2" evidence="15">
    <location>
        <position position="522"/>
    </location>
</feature>
<dbReference type="AlphaFoldDB" id="A0A1Q3FG20"/>
<evidence type="ECO:0000256" key="2">
    <source>
        <dbReference type="ARBA" id="ARBA00022645"/>
    </source>
</evidence>
<dbReference type="PROSITE" id="PS52011">
    <property type="entry name" value="PEPTIDASE_M2"/>
    <property type="match status" value="1"/>
</dbReference>
<dbReference type="FunFam" id="1.10.1370.30:FF:000004">
    <property type="entry name" value="Angiotensin-converting enzyme"/>
    <property type="match status" value="1"/>
</dbReference>
<evidence type="ECO:0000256" key="3">
    <source>
        <dbReference type="ARBA" id="ARBA00022670"/>
    </source>
</evidence>
<feature type="glycosylation site" description="N-linked (GlcNAc...) asparagine" evidence="14">
    <location>
        <position position="78"/>
    </location>
</feature>
<keyword evidence="3 21" id="KW-0645">Protease</keyword>
<keyword evidence="8 21" id="KW-0482">Metalloprotease</keyword>
<feature type="glycosylation site" description="N-linked (GlcNAc...) (complex) asparagine" evidence="14">
    <location>
        <position position="115"/>
    </location>
</feature>
<feature type="binding site" evidence="19">
    <location>
        <position position="392"/>
    </location>
    <ligand>
        <name>Zn(2+)</name>
        <dbReference type="ChEBI" id="CHEBI:29105"/>
        <label>2</label>
        <note>catalytic</note>
    </ligand>
</feature>
<dbReference type="SUPFAM" id="SSF55486">
    <property type="entry name" value="Metalloproteases ('zincins'), catalytic domain"/>
    <property type="match status" value="1"/>
</dbReference>
<evidence type="ECO:0000256" key="4">
    <source>
        <dbReference type="ARBA" id="ARBA00022723"/>
    </source>
</evidence>
<dbReference type="EMBL" id="GFDL01008546">
    <property type="protein sequence ID" value="JAV26499.1"/>
    <property type="molecule type" value="Transcribed_RNA"/>
</dbReference>
<evidence type="ECO:0000256" key="10">
    <source>
        <dbReference type="ARBA" id="ARBA00023180"/>
    </source>
</evidence>
<feature type="binding site" evidence="16">
    <location>
        <position position="531"/>
    </location>
    <ligand>
        <name>chloride</name>
        <dbReference type="ChEBI" id="CHEBI:17996"/>
        <label>1</label>
    </ligand>
</feature>
<comment type="catalytic activity">
    <reaction evidence="11">
        <text>Release of a C-terminal dipeptide, oligopeptide-|-Xaa-Yaa, when Xaa is not Pro, and Yaa is neither Asp nor Glu. Thus, conversion of angiotensin I to angiotensin II, with increase in vasoconstrictor activity, but no action on angiotensin II.</text>
        <dbReference type="EC" id="3.4.15.1"/>
    </reaction>
</comment>
<dbReference type="Gene3D" id="1.10.1370.30">
    <property type="match status" value="1"/>
</dbReference>
<reference evidence="22" key="1">
    <citation type="submission" date="2017-01" db="EMBL/GenBank/DDBJ databases">
        <title>A deep insight into the sialotranscriptome of adult male and female Cluex tarsalis mosquitoes.</title>
        <authorList>
            <person name="Ribeiro J.M."/>
            <person name="Moreira F."/>
            <person name="Bernard K.A."/>
            <person name="Calvo E."/>
        </authorList>
    </citation>
    <scope>NUCLEOTIDE SEQUENCE</scope>
    <source>
        <strain evidence="22">Kern County</strain>
        <tissue evidence="22">Salivary glands</tissue>
    </source>
</reference>
<feature type="active site" description="Proton acceptor 2" evidence="15">
    <location>
        <position position="393"/>
    </location>
</feature>
<evidence type="ECO:0000256" key="11">
    <source>
        <dbReference type="ARBA" id="ARBA00036868"/>
    </source>
</evidence>
<evidence type="ECO:0000256" key="13">
    <source>
        <dbReference type="PIRSR" id="PIRSR601548-1"/>
    </source>
</evidence>
<keyword evidence="2 21" id="KW-0121">Carboxypeptidase</keyword>
<evidence type="ECO:0000256" key="5">
    <source>
        <dbReference type="ARBA" id="ARBA00022729"/>
    </source>
</evidence>
<feature type="disulfide bond" evidence="18 20">
    <location>
        <begin position="361"/>
        <end position="379"/>
    </location>
</feature>
<evidence type="ECO:0000256" key="14">
    <source>
        <dbReference type="PIRSR" id="PIRSR601548-10"/>
    </source>
</evidence>
<dbReference type="Pfam" id="PF01401">
    <property type="entry name" value="Peptidase_M2"/>
    <property type="match status" value="1"/>
</dbReference>
<evidence type="ECO:0000256" key="1">
    <source>
        <dbReference type="ARBA" id="ARBA00008139"/>
    </source>
</evidence>
<name>A0A1Q3FG20_CULTA</name>
<feature type="active site" description="Proton donor 1" evidence="13">
    <location>
        <position position="522"/>
    </location>
</feature>
<evidence type="ECO:0000256" key="18">
    <source>
        <dbReference type="PIRSR" id="PIRSR601548-4"/>
    </source>
</evidence>
<feature type="disulfide bond" evidence="18 20">
    <location>
        <begin position="547"/>
        <end position="565"/>
    </location>
</feature>
<evidence type="ECO:0000256" key="15">
    <source>
        <dbReference type="PIRSR" id="PIRSR601548-11"/>
    </source>
</evidence>
<keyword evidence="5" id="KW-0732">Signal</keyword>
<evidence type="ECO:0000256" key="6">
    <source>
        <dbReference type="ARBA" id="ARBA00022801"/>
    </source>
</evidence>
<sequence>MTRASTMSPNPITILVVILAAVVLVLDAGIVRQRRSGSNEIPLTQQESRAQVVLKECEQRYQEAKARHMHVAWAYGSNLTEYNLIKFTQSATEFAGVTKSVAEELRQFDYRTFRNEELKRRFKLLSKLGYAALPEDKFKELFRAVSSMESNYAKIKICAFRDKTNCHMALDPEITELLGNSRDPEELKYYWVEWYNKAGKPTRESFQQYVDLNKESAKLNGFNSGAEVWLDEYDDPTFEQQVQDVITQIKPLYEQIHAYVRHKLRQKYGDAVVSKKGPIPIHLLGNMWGQTWEGIADFTTPFPNKTQLDVTDELVKQGYTPLKMFQMGDDFFQSLNMTKLPQDFWDKSILEKPKDGRDLVCHASAWDFFATDDVRIKQCTRVNMREFFVVHHELGHIQYYLQYQHQPIEYRKGANPGFHEAVGDLLSLSVSTPKHLKEVGLLKDYEEDEQVKINQFYRSGVTKFVFLPFAYTLDKYRWSIFRGEIKPEEYNCRFWQLRSEYSGVEPPVVRTEQDFDPPAKYHVASDVEYLRYFVSYVIQFQFHKAACTLAGEYVPGDPEKTLNNCDIYRSTAAGNKLKEMLSLGASKPWPEAMEVLTGERKMNADAILEYFKPLQDWLVEENKRLGAHVGWTATDKCVSQKFDFMP</sequence>
<dbReference type="GO" id="GO:0008241">
    <property type="term" value="F:peptidyl-dipeptidase activity"/>
    <property type="evidence" value="ECO:0007669"/>
    <property type="project" value="UniProtKB-EC"/>
</dbReference>
<keyword evidence="6 21" id="KW-0378">Hydrolase</keyword>
<dbReference type="GO" id="GO:0046872">
    <property type="term" value="F:metal ion binding"/>
    <property type="evidence" value="ECO:0007669"/>
    <property type="project" value="UniProtKB-KW"/>
</dbReference>
<organism evidence="22">
    <name type="scientific">Culex tarsalis</name>
    <name type="common">Encephalitis mosquito</name>
    <dbReference type="NCBI Taxonomy" id="7177"/>
    <lineage>
        <taxon>Eukaryota</taxon>
        <taxon>Metazoa</taxon>
        <taxon>Ecdysozoa</taxon>
        <taxon>Arthropoda</taxon>
        <taxon>Hexapoda</taxon>
        <taxon>Insecta</taxon>
        <taxon>Pterygota</taxon>
        <taxon>Neoptera</taxon>
        <taxon>Endopterygota</taxon>
        <taxon>Diptera</taxon>
        <taxon>Nematocera</taxon>
        <taxon>Culicoidea</taxon>
        <taxon>Culicidae</taxon>
        <taxon>Culicinae</taxon>
        <taxon>Culicini</taxon>
        <taxon>Culex</taxon>
        <taxon>Culex</taxon>
    </lineage>
</organism>
<dbReference type="GO" id="GO:0004180">
    <property type="term" value="F:carboxypeptidase activity"/>
    <property type="evidence" value="ECO:0007669"/>
    <property type="project" value="UniProtKB-KW"/>
</dbReference>
<dbReference type="PANTHER" id="PTHR10514:SF44">
    <property type="entry name" value="ANGIOTENSIN-CONVERTING ENZYME-RELATED"/>
    <property type="match status" value="1"/>
</dbReference>
<feature type="binding site" evidence="17">
    <location>
        <position position="396"/>
    </location>
    <ligand>
        <name>Zn(2+)</name>
        <dbReference type="ChEBI" id="CHEBI:29105"/>
        <label>1</label>
        <note>catalytic</note>
    </ligand>
</feature>
<evidence type="ECO:0000256" key="20">
    <source>
        <dbReference type="PROSITE-ProRule" id="PRU01355"/>
    </source>
</evidence>
<feature type="binding site" evidence="17">
    <location>
        <position position="392"/>
    </location>
    <ligand>
        <name>Zn(2+)</name>
        <dbReference type="ChEBI" id="CHEBI:29105"/>
        <label>1</label>
        <note>catalytic</note>
    </ligand>
</feature>
<dbReference type="PRINTS" id="PR00791">
    <property type="entry name" value="PEPDIPTASEA"/>
</dbReference>
<evidence type="ECO:0000256" key="21">
    <source>
        <dbReference type="RuleBase" id="RU361144"/>
    </source>
</evidence>
<feature type="binding site" evidence="16">
    <location>
        <position position="233"/>
    </location>
    <ligand>
        <name>chloride</name>
        <dbReference type="ChEBI" id="CHEBI:17996"/>
        <label>1</label>
    </ligand>
</feature>
<comment type="cofactor">
    <cofactor evidence="21">
        <name>Zn(2+)</name>
        <dbReference type="ChEBI" id="CHEBI:29105"/>
    </cofactor>
    <text evidence="21">Binds 1 zinc ion per subunit.</text>
</comment>
<dbReference type="PANTHER" id="PTHR10514">
    <property type="entry name" value="ANGIOTENSIN-CONVERTING ENZYME"/>
    <property type="match status" value="1"/>
</dbReference>
<evidence type="ECO:0000256" key="17">
    <source>
        <dbReference type="PIRSR" id="PIRSR601548-3"/>
    </source>
</evidence>
<evidence type="ECO:0000256" key="7">
    <source>
        <dbReference type="ARBA" id="ARBA00022833"/>
    </source>
</evidence>
<feature type="binding site" evidence="19">
    <location>
        <position position="396"/>
    </location>
    <ligand>
        <name>Zn(2+)</name>
        <dbReference type="ChEBI" id="CHEBI:29105"/>
        <label>2</label>
        <note>catalytic</note>
    </ligand>
</feature>
<keyword evidence="7 17" id="KW-0862">Zinc</keyword>
<dbReference type="GO" id="GO:0008237">
    <property type="term" value="F:metallopeptidase activity"/>
    <property type="evidence" value="ECO:0007669"/>
    <property type="project" value="UniProtKB-KW"/>
</dbReference>
<accession>A0A1Q3FG20</accession>
<proteinExistence type="inferred from homology"/>
<keyword evidence="10 14" id="KW-0325">Glycoprotein</keyword>
<keyword evidence="9 18" id="KW-1015">Disulfide bond</keyword>
<evidence type="ECO:0000256" key="19">
    <source>
        <dbReference type="PIRSR" id="PIRSR601548-8"/>
    </source>
</evidence>
<dbReference type="GO" id="GO:0006508">
    <property type="term" value="P:proteolysis"/>
    <property type="evidence" value="ECO:0007669"/>
    <property type="project" value="UniProtKB-KW"/>
</dbReference>
<evidence type="ECO:0000256" key="12">
    <source>
        <dbReference type="ARBA" id="ARBA00039858"/>
    </source>
</evidence>
<comment type="similarity">
    <text evidence="1 20 21">Belongs to the peptidase M2 family.</text>
</comment>
<evidence type="ECO:0000256" key="16">
    <source>
        <dbReference type="PIRSR" id="PIRSR601548-2"/>
    </source>
</evidence>
<evidence type="ECO:0000256" key="8">
    <source>
        <dbReference type="ARBA" id="ARBA00023049"/>
    </source>
</evidence>
<feature type="binding site" evidence="17">
    <location>
        <position position="420"/>
    </location>
    <ligand>
        <name>Zn(2+)</name>
        <dbReference type="ChEBI" id="CHEBI:29105"/>
        <label>1</label>
        <note>catalytic</note>
    </ligand>
</feature>
<dbReference type="EC" id="3.4.-.-" evidence="21"/>
<dbReference type="CDD" id="cd06461">
    <property type="entry name" value="M2_ACE"/>
    <property type="match status" value="1"/>
</dbReference>
<dbReference type="GO" id="GO:0005615">
    <property type="term" value="C:extracellular space"/>
    <property type="evidence" value="ECO:0007669"/>
    <property type="project" value="TreeGrafter"/>
</dbReference>
<feature type="binding site" evidence="19">
    <location>
        <position position="420"/>
    </location>
    <ligand>
        <name>Zn(2+)</name>
        <dbReference type="ChEBI" id="CHEBI:29105"/>
        <label>2</label>
        <note>catalytic</note>
    </ligand>
</feature>
<evidence type="ECO:0000256" key="9">
    <source>
        <dbReference type="ARBA" id="ARBA00023157"/>
    </source>
</evidence>
<protein>
    <recommendedName>
        <fullName evidence="12 21">Angiotensin-converting enzyme</fullName>
        <ecNumber evidence="21">3.4.-.-</ecNumber>
    </recommendedName>
</protein>
<feature type="active site" description="Proton acceptor 1" evidence="13">
    <location>
        <position position="393"/>
    </location>
</feature>
<dbReference type="GO" id="GO:0005886">
    <property type="term" value="C:plasma membrane"/>
    <property type="evidence" value="ECO:0007669"/>
    <property type="project" value="TreeGrafter"/>
</dbReference>
<feature type="disulfide bond" evidence="20">
    <location>
        <begin position="158"/>
        <end position="166"/>
    </location>
</feature>
<keyword evidence="4 17" id="KW-0479">Metal-binding</keyword>